<dbReference type="RefSeq" id="WP_066098405.1">
    <property type="nucleotide sequence ID" value="NZ_CP016027.1"/>
</dbReference>
<keyword evidence="1" id="KW-0175">Coiled coil</keyword>
<proteinExistence type="predicted"/>
<reference evidence="3 4" key="1">
    <citation type="submission" date="2016-06" db="EMBL/GenBank/DDBJ databases">
        <title>Insight into the functional genes involving in sulfur oxidation in Pearl River water.</title>
        <authorList>
            <person name="Luo J."/>
            <person name="Tan X."/>
            <person name="Lin W."/>
        </authorList>
    </citation>
    <scope>NUCLEOTIDE SEQUENCE [LARGE SCALE GENOMIC DNA]</scope>
    <source>
        <strain evidence="3 4">LS2</strain>
    </source>
</reference>
<evidence type="ECO:0000259" key="2">
    <source>
        <dbReference type="Pfam" id="PF02036"/>
    </source>
</evidence>
<sequence length="215" mass="24179">MIEAKFPLPLLLAAERIVNQAIGEDVSARDRMATLSGLVFEIHLTSPTLRLYLTPTSLGTILIRRDFDAMPDAQITTSAIGLARLATTGSEGMDALFSGDIRIDGNPRAAESFLRVLNELDIDFFGILAERIGVGPAGLLERRAMRFRENFTDWRRTRQIEQADFLVYERQLLVPADAVQSWMDEVDGARDHVDRLEARIRCLTQRMTESAENRT</sequence>
<keyword evidence="4" id="KW-1185">Reference proteome</keyword>
<dbReference type="GO" id="GO:0006744">
    <property type="term" value="P:ubiquinone biosynthetic process"/>
    <property type="evidence" value="ECO:0007669"/>
    <property type="project" value="InterPro"/>
</dbReference>
<dbReference type="KEGG" id="haz:A9404_02615"/>
<gene>
    <name evidence="3" type="ORF">A9404_02615</name>
</gene>
<accession>A0A191ZEX1</accession>
<dbReference type="EMBL" id="CP016027">
    <property type="protein sequence ID" value="ANJ66419.1"/>
    <property type="molecule type" value="Genomic_DNA"/>
</dbReference>
<dbReference type="PANTHER" id="PTHR38693">
    <property type="entry name" value="UBIQUINONE BIOSYNTHESIS PROTEIN UBIJ"/>
    <property type="match status" value="1"/>
</dbReference>
<dbReference type="InterPro" id="IPR036527">
    <property type="entry name" value="SCP2_sterol-bd_dom_sf"/>
</dbReference>
<protein>
    <recommendedName>
        <fullName evidence="2">SCP2 domain-containing protein</fullName>
    </recommendedName>
</protein>
<dbReference type="InterPro" id="IPR038989">
    <property type="entry name" value="UbiJ"/>
</dbReference>
<dbReference type="SUPFAM" id="SSF55718">
    <property type="entry name" value="SCP-like"/>
    <property type="match status" value="1"/>
</dbReference>
<dbReference type="Proteomes" id="UP000078596">
    <property type="component" value="Chromosome"/>
</dbReference>
<dbReference type="Pfam" id="PF02036">
    <property type="entry name" value="SCP2"/>
    <property type="match status" value="1"/>
</dbReference>
<name>A0A191ZEX1_9GAMM</name>
<evidence type="ECO:0000256" key="1">
    <source>
        <dbReference type="SAM" id="Coils"/>
    </source>
</evidence>
<dbReference type="OrthoDB" id="5801747at2"/>
<dbReference type="PANTHER" id="PTHR38693:SF1">
    <property type="entry name" value="UBIQUINONE BIOSYNTHESIS ACCESSORY FACTOR UBIJ"/>
    <property type="match status" value="1"/>
</dbReference>
<dbReference type="AlphaFoldDB" id="A0A191ZEX1"/>
<dbReference type="Gene3D" id="3.30.1050.10">
    <property type="entry name" value="SCP2 sterol-binding domain"/>
    <property type="match status" value="1"/>
</dbReference>
<organism evidence="3 4">
    <name type="scientific">Halothiobacillus diazotrophicus</name>
    <dbReference type="NCBI Taxonomy" id="1860122"/>
    <lineage>
        <taxon>Bacteria</taxon>
        <taxon>Pseudomonadati</taxon>
        <taxon>Pseudomonadota</taxon>
        <taxon>Gammaproteobacteria</taxon>
        <taxon>Chromatiales</taxon>
        <taxon>Halothiobacillaceae</taxon>
        <taxon>Halothiobacillus</taxon>
    </lineage>
</organism>
<evidence type="ECO:0000313" key="4">
    <source>
        <dbReference type="Proteomes" id="UP000078596"/>
    </source>
</evidence>
<evidence type="ECO:0000313" key="3">
    <source>
        <dbReference type="EMBL" id="ANJ66419.1"/>
    </source>
</evidence>
<feature type="coiled-coil region" evidence="1">
    <location>
        <begin position="179"/>
        <end position="213"/>
    </location>
</feature>
<dbReference type="InterPro" id="IPR003033">
    <property type="entry name" value="SCP2_sterol-bd_dom"/>
</dbReference>
<dbReference type="STRING" id="1860122.A9404_02615"/>
<feature type="domain" description="SCP2" evidence="2">
    <location>
        <begin position="19"/>
        <end position="117"/>
    </location>
</feature>